<keyword evidence="1" id="KW-0812">Transmembrane</keyword>
<protein>
    <recommendedName>
        <fullName evidence="4">FtsX-like permease family protein</fullName>
    </recommendedName>
</protein>
<feature type="transmembrane region" description="Helical" evidence="1">
    <location>
        <begin position="466"/>
        <end position="486"/>
    </location>
</feature>
<feature type="transmembrane region" description="Helical" evidence="1">
    <location>
        <begin position="378"/>
        <end position="405"/>
    </location>
</feature>
<dbReference type="AlphaFoldDB" id="A0A9X1T412"/>
<proteinExistence type="predicted"/>
<keyword evidence="1" id="KW-1133">Transmembrane helix</keyword>
<sequence>MRRNWPLLRRAPGRLLRSGSLALMITTSVALLAGLVAAGPLFERSTAAGSLERKLATVPANSSAGRQAAVNIVLTGRIWDETRPEVVRLLEEVPWLGPTGTSVWPASYQLQEGNPLPFLEIDGQRRPAMVFHRTGAIEALEVVQGERGAKGLWLPDSVAEDFALKPGDEFKVGKTFAGEVPPCESIPAEDEPGVPPTRASAVVLAGTYRTAADGRLPAGRYFSSIASRLPSDPTGCPFPALLMIGDPETVQAALTAADELKYLTFFAGLDPSGRLPERLRDAAAAAADLQRGASDPTGDLRVAVTGQGAVARVETGLPQLQAQAEDDARAAAQQGRGIALAGATLGLAAVVMALRALAQRRRRETELLVGLGTPPHRVVLTGALELTLPAVIGAATGGAVAYLAFEIFGPQRNLGLGALVDTVGAVALVVAFTLVGNAVVTLLQARSISRRLAGRESFTGRAAGRGPWLPLLIGATALAVLDVLARDRRASYTDPLSSVLPILILASGSLLLVRLAPLVTKALNRARPQGRSVDRLVLRGLRDTGVAVTDLVVILAIGVGVLAYGLVSASVVHASVHDKTSVLAGAVSAAQIPGSRALGGADGLDPELSEDLSVLWRAPGLLRPGRANVDVLVINPETFPEVALWGEGAELAEARQALSVFDEPVVGFVPALMVGLPGREPGSGGTVAIGNRNIEFAVNGQAAAFPGATRSAIVFDARSLLPRIAADREGKLFVEGTFDGDQNTFSTWLWSTRPADALENHLEGLHITPLSVTSIEQAEATPALTSSGWAATYQTVLGVAALALAGLAVLVAVDRRVARAAPVDLVLRRFGVKPARLIRLRAVELVLTCLAALAVLVVPFGLVMVLLPRLVEPGPTLSPALGMQLPIGPLLLSVLAAAVVTAAAVRVAARRSATLKPAEVLRDDQ</sequence>
<feature type="transmembrane region" description="Helical" evidence="1">
    <location>
        <begin position="887"/>
        <end position="909"/>
    </location>
</feature>
<feature type="transmembrane region" description="Helical" evidence="1">
    <location>
        <begin position="791"/>
        <end position="813"/>
    </location>
</feature>
<evidence type="ECO:0000256" key="1">
    <source>
        <dbReference type="SAM" id="Phobius"/>
    </source>
</evidence>
<feature type="transmembrane region" description="Helical" evidence="1">
    <location>
        <begin position="845"/>
        <end position="867"/>
    </location>
</feature>
<evidence type="ECO:0008006" key="4">
    <source>
        <dbReference type="Google" id="ProtNLM"/>
    </source>
</evidence>
<reference evidence="2" key="1">
    <citation type="submission" date="2021-11" db="EMBL/GenBank/DDBJ databases">
        <title>Streptomyces corallinus and Kineosporia corallina sp. nov., two new coral-derived marine actinobacteria.</title>
        <authorList>
            <person name="Buangrab K."/>
            <person name="Sutthacheep M."/>
            <person name="Yeemin T."/>
            <person name="Harunari E."/>
            <person name="Igarashi Y."/>
            <person name="Sripreechasak P."/>
            <person name="Kanchanasin P."/>
            <person name="Tanasupawat S."/>
            <person name="Phongsopitanun W."/>
        </authorList>
    </citation>
    <scope>NUCLEOTIDE SEQUENCE</scope>
    <source>
        <strain evidence="2">JCM 31032</strain>
    </source>
</reference>
<organism evidence="2 3">
    <name type="scientific">Kineosporia babensis</name>
    <dbReference type="NCBI Taxonomy" id="499548"/>
    <lineage>
        <taxon>Bacteria</taxon>
        <taxon>Bacillati</taxon>
        <taxon>Actinomycetota</taxon>
        <taxon>Actinomycetes</taxon>
        <taxon>Kineosporiales</taxon>
        <taxon>Kineosporiaceae</taxon>
        <taxon>Kineosporia</taxon>
    </lineage>
</organism>
<accession>A0A9X1T412</accession>
<evidence type="ECO:0000313" key="3">
    <source>
        <dbReference type="Proteomes" id="UP001138997"/>
    </source>
</evidence>
<gene>
    <name evidence="2" type="ORF">LR394_35635</name>
</gene>
<evidence type="ECO:0000313" key="2">
    <source>
        <dbReference type="EMBL" id="MCD5316243.1"/>
    </source>
</evidence>
<dbReference type="EMBL" id="JAJOMB010000028">
    <property type="protein sequence ID" value="MCD5316243.1"/>
    <property type="molecule type" value="Genomic_DNA"/>
</dbReference>
<keyword evidence="1" id="KW-0472">Membrane</keyword>
<feature type="transmembrane region" description="Helical" evidence="1">
    <location>
        <begin position="338"/>
        <end position="357"/>
    </location>
</feature>
<keyword evidence="3" id="KW-1185">Reference proteome</keyword>
<feature type="transmembrane region" description="Helical" evidence="1">
    <location>
        <begin position="544"/>
        <end position="567"/>
    </location>
</feature>
<feature type="transmembrane region" description="Helical" evidence="1">
    <location>
        <begin position="498"/>
        <end position="523"/>
    </location>
</feature>
<feature type="transmembrane region" description="Helical" evidence="1">
    <location>
        <begin position="425"/>
        <end position="445"/>
    </location>
</feature>
<comment type="caution">
    <text evidence="2">The sequence shown here is derived from an EMBL/GenBank/DDBJ whole genome shotgun (WGS) entry which is preliminary data.</text>
</comment>
<dbReference type="Proteomes" id="UP001138997">
    <property type="component" value="Unassembled WGS sequence"/>
</dbReference>
<dbReference type="RefSeq" id="WP_231449096.1">
    <property type="nucleotide sequence ID" value="NZ_JAJOMB010000028.1"/>
</dbReference>
<name>A0A9X1T412_9ACTN</name>